<name>A0A511MP81_9NOCA</name>
<protein>
    <submittedName>
        <fullName evidence="1">Uncharacterized protein</fullName>
    </submittedName>
</protein>
<sequence length="80" mass="8792">MFEVQAAALRVQIAPDTSAVGSVTDVATLFSDAAIIDRVIGLIDTYNDDPFITSPLSAFMRQFRDVYIRDRIHAMNGGRS</sequence>
<accession>A0A511MP81</accession>
<comment type="caution">
    <text evidence="1">The sequence shown here is derived from an EMBL/GenBank/DDBJ whole genome shotgun (WGS) entry which is preliminary data.</text>
</comment>
<dbReference type="RefSeq" id="WP_147139213.1">
    <property type="nucleotide sequence ID" value="NZ_BJXA01000060.1"/>
</dbReference>
<dbReference type="EMBL" id="BJXA01000060">
    <property type="protein sequence ID" value="GEM41947.1"/>
    <property type="molecule type" value="Genomic_DNA"/>
</dbReference>
<reference evidence="1 2" key="1">
    <citation type="submission" date="2019-07" db="EMBL/GenBank/DDBJ databases">
        <title>Whole genome shotgun sequence of Nocardia ninae NBRC 108245.</title>
        <authorList>
            <person name="Hosoyama A."/>
            <person name="Uohara A."/>
            <person name="Ohji S."/>
            <person name="Ichikawa N."/>
        </authorList>
    </citation>
    <scope>NUCLEOTIDE SEQUENCE [LARGE SCALE GENOMIC DNA]</scope>
    <source>
        <strain evidence="1 2">NBRC 108245</strain>
    </source>
</reference>
<dbReference type="Proteomes" id="UP000321424">
    <property type="component" value="Unassembled WGS sequence"/>
</dbReference>
<evidence type="ECO:0000313" key="1">
    <source>
        <dbReference type="EMBL" id="GEM41947.1"/>
    </source>
</evidence>
<proteinExistence type="predicted"/>
<evidence type="ECO:0000313" key="2">
    <source>
        <dbReference type="Proteomes" id="UP000321424"/>
    </source>
</evidence>
<gene>
    <name evidence="1" type="ORF">NN4_64660</name>
</gene>
<dbReference type="AlphaFoldDB" id="A0A511MP81"/>
<keyword evidence="2" id="KW-1185">Reference proteome</keyword>
<organism evidence="1 2">
    <name type="scientific">Nocardia ninae NBRC 108245</name>
    <dbReference type="NCBI Taxonomy" id="1210091"/>
    <lineage>
        <taxon>Bacteria</taxon>
        <taxon>Bacillati</taxon>
        <taxon>Actinomycetota</taxon>
        <taxon>Actinomycetes</taxon>
        <taxon>Mycobacteriales</taxon>
        <taxon>Nocardiaceae</taxon>
        <taxon>Nocardia</taxon>
    </lineage>
</organism>